<accession>A0A8J6UH93</accession>
<dbReference type="Pfam" id="PF12804">
    <property type="entry name" value="NTP_transf_3"/>
    <property type="match status" value="1"/>
</dbReference>
<dbReference type="EMBL" id="JACXAF010000035">
    <property type="protein sequence ID" value="MBD1391366.1"/>
    <property type="molecule type" value="Genomic_DNA"/>
</dbReference>
<dbReference type="InterPro" id="IPR029044">
    <property type="entry name" value="Nucleotide-diphossugar_trans"/>
</dbReference>
<reference evidence="3" key="1">
    <citation type="submission" date="2020-09" db="EMBL/GenBank/DDBJ databases">
        <title>A novel bacterium of genus Neiella, isolated from South China Sea.</title>
        <authorList>
            <person name="Huang H."/>
            <person name="Mo K."/>
            <person name="Hu Y."/>
        </authorList>
    </citation>
    <scope>NUCLEOTIDE SEQUENCE</scope>
    <source>
        <strain evidence="3">HB171785</strain>
    </source>
</reference>
<comment type="caution">
    <text evidence="3">The sequence shown here is derived from an EMBL/GenBank/DDBJ whole genome shotgun (WGS) entry which is preliminary data.</text>
</comment>
<evidence type="ECO:0000256" key="1">
    <source>
        <dbReference type="ARBA" id="ARBA00022842"/>
    </source>
</evidence>
<gene>
    <name evidence="3" type="ORF">IC617_18215</name>
</gene>
<dbReference type="PANTHER" id="PTHR43777:SF1">
    <property type="entry name" value="MOLYBDENUM COFACTOR CYTIDYLYLTRANSFERASE"/>
    <property type="match status" value="1"/>
</dbReference>
<organism evidence="3 4">
    <name type="scientific">Neiella litorisoli</name>
    <dbReference type="NCBI Taxonomy" id="2771431"/>
    <lineage>
        <taxon>Bacteria</taxon>
        <taxon>Pseudomonadati</taxon>
        <taxon>Pseudomonadota</taxon>
        <taxon>Gammaproteobacteria</taxon>
        <taxon>Alteromonadales</taxon>
        <taxon>Echinimonadaceae</taxon>
        <taxon>Neiella</taxon>
    </lineage>
</organism>
<feature type="domain" description="MobA-like NTP transferase" evidence="2">
    <location>
        <begin position="5"/>
        <end position="166"/>
    </location>
</feature>
<evidence type="ECO:0000313" key="3">
    <source>
        <dbReference type="EMBL" id="MBD1391366.1"/>
    </source>
</evidence>
<name>A0A8J6UH93_9GAMM</name>
<protein>
    <submittedName>
        <fullName evidence="3">Nucleotidyltransferase family protein</fullName>
    </submittedName>
</protein>
<dbReference type="Gene3D" id="3.90.550.10">
    <property type="entry name" value="Spore Coat Polysaccharide Biosynthesis Protein SpsA, Chain A"/>
    <property type="match status" value="1"/>
</dbReference>
<dbReference type="InterPro" id="IPR025877">
    <property type="entry name" value="MobA-like_NTP_Trfase"/>
</dbReference>
<evidence type="ECO:0000259" key="2">
    <source>
        <dbReference type="Pfam" id="PF12804"/>
    </source>
</evidence>
<keyword evidence="4" id="KW-1185">Reference proteome</keyword>
<keyword evidence="1" id="KW-0460">Magnesium</keyword>
<evidence type="ECO:0000313" key="4">
    <source>
        <dbReference type="Proteomes" id="UP000638014"/>
    </source>
</evidence>
<dbReference type="PANTHER" id="PTHR43777">
    <property type="entry name" value="MOLYBDENUM COFACTOR CYTIDYLYLTRANSFERASE"/>
    <property type="match status" value="1"/>
</dbReference>
<dbReference type="SUPFAM" id="SSF53448">
    <property type="entry name" value="Nucleotide-diphospho-sugar transferases"/>
    <property type="match status" value="1"/>
</dbReference>
<dbReference type="CDD" id="cd04182">
    <property type="entry name" value="GT_2_like_f"/>
    <property type="match status" value="1"/>
</dbReference>
<proteinExistence type="predicted"/>
<dbReference type="GO" id="GO:0016779">
    <property type="term" value="F:nucleotidyltransferase activity"/>
    <property type="evidence" value="ECO:0007669"/>
    <property type="project" value="UniProtKB-ARBA"/>
</dbReference>
<dbReference type="AlphaFoldDB" id="A0A8J6UH93"/>
<dbReference type="Proteomes" id="UP000638014">
    <property type="component" value="Unassembled WGS sequence"/>
</dbReference>
<dbReference type="RefSeq" id="WP_191146421.1">
    <property type="nucleotide sequence ID" value="NZ_JACXAF010000035.1"/>
</dbReference>
<sequence length="197" mass="21256">MTLNAAILAAGQSQRFGEANKLLAPLGDCCVLQHSVGAVLSLLPEQQVQLVVGHQAAALAALYPTLHHCHNSSYQQGLASSLHCAVQQAEESQHCQALLVVLADQVLLKADDFARLIRAWRQQPDCIICADYGQRRGVPAIFPRAVWPQLHELQGDQGAKALLRSNDVVAIAMANAAFDIDTPEDLKQAQSLLLAQQ</sequence>